<feature type="transmembrane region" description="Helical" evidence="1">
    <location>
        <begin position="28"/>
        <end position="45"/>
    </location>
</feature>
<dbReference type="Proteomes" id="UP000434850">
    <property type="component" value="Unassembled WGS sequence"/>
</dbReference>
<dbReference type="EMBL" id="WQLA01000006">
    <property type="protein sequence ID" value="MVN92363.1"/>
    <property type="molecule type" value="Genomic_DNA"/>
</dbReference>
<dbReference type="Pfam" id="PF18919">
    <property type="entry name" value="DUF5670"/>
    <property type="match status" value="1"/>
</dbReference>
<proteinExistence type="predicted"/>
<name>A0A6I4IQV5_9SPHI</name>
<dbReference type="AlphaFoldDB" id="A0A6I4IQV5"/>
<evidence type="ECO:0000313" key="3">
    <source>
        <dbReference type="Proteomes" id="UP000434850"/>
    </source>
</evidence>
<dbReference type="RefSeq" id="WP_157542684.1">
    <property type="nucleotide sequence ID" value="NZ_WQLA01000006.1"/>
</dbReference>
<organism evidence="2 3">
    <name type="scientific">Mucilaginibacter aquatilis</name>
    <dbReference type="NCBI Taxonomy" id="1517760"/>
    <lineage>
        <taxon>Bacteria</taxon>
        <taxon>Pseudomonadati</taxon>
        <taxon>Bacteroidota</taxon>
        <taxon>Sphingobacteriia</taxon>
        <taxon>Sphingobacteriales</taxon>
        <taxon>Sphingobacteriaceae</taxon>
        <taxon>Mucilaginibacter</taxon>
    </lineage>
</organism>
<evidence type="ECO:0000313" key="2">
    <source>
        <dbReference type="EMBL" id="MVN92363.1"/>
    </source>
</evidence>
<protein>
    <submittedName>
        <fullName evidence="2">Lmo0937 family membrane protein</fullName>
    </submittedName>
</protein>
<feature type="transmembrane region" description="Helical" evidence="1">
    <location>
        <begin position="5"/>
        <end position="22"/>
    </location>
</feature>
<keyword evidence="3" id="KW-1185">Reference proteome</keyword>
<accession>A0A6I4IQV5</accession>
<comment type="caution">
    <text evidence="2">The sequence shown here is derived from an EMBL/GenBank/DDBJ whole genome shotgun (WGS) entry which is preliminary data.</text>
</comment>
<dbReference type="InterPro" id="IPR043727">
    <property type="entry name" value="Lmo0937-like"/>
</dbReference>
<dbReference type="NCBIfam" id="NF033488">
    <property type="entry name" value="lmo0937_fam_TM"/>
    <property type="match status" value="1"/>
</dbReference>
<keyword evidence="1" id="KW-1133">Transmembrane helix</keyword>
<keyword evidence="1" id="KW-0472">Membrane</keyword>
<gene>
    <name evidence="2" type="ORF">GO816_14600</name>
</gene>
<sequence>MRSLLYIIAVILVIGWAISVFAYSVSGLVHILIVLAVISLVLGMFRGPSSTTTI</sequence>
<evidence type="ECO:0000256" key="1">
    <source>
        <dbReference type="SAM" id="Phobius"/>
    </source>
</evidence>
<keyword evidence="1" id="KW-0812">Transmembrane</keyword>
<reference evidence="2 3" key="1">
    <citation type="submission" date="2019-12" db="EMBL/GenBank/DDBJ databases">
        <title>Mucilaginibacter sp. HME9299 genome sequencing and assembly.</title>
        <authorList>
            <person name="Kang H."/>
            <person name="Kim H."/>
            <person name="Joh K."/>
        </authorList>
    </citation>
    <scope>NUCLEOTIDE SEQUENCE [LARGE SCALE GENOMIC DNA]</scope>
    <source>
        <strain evidence="2 3">HME9299</strain>
    </source>
</reference>